<dbReference type="PROSITE" id="PS51078">
    <property type="entry name" value="ICLR_ED"/>
    <property type="match status" value="1"/>
</dbReference>
<dbReference type="GO" id="GO:0045892">
    <property type="term" value="P:negative regulation of DNA-templated transcription"/>
    <property type="evidence" value="ECO:0007669"/>
    <property type="project" value="TreeGrafter"/>
</dbReference>
<keyword evidence="7" id="KW-1185">Reference proteome</keyword>
<dbReference type="PROSITE" id="PS51077">
    <property type="entry name" value="HTH_ICLR"/>
    <property type="match status" value="1"/>
</dbReference>
<keyword evidence="1" id="KW-0805">Transcription regulation</keyword>
<dbReference type="GO" id="GO:0046278">
    <property type="term" value="P:3,4-dihydroxybenzoate metabolic process"/>
    <property type="evidence" value="ECO:0007669"/>
    <property type="project" value="InterPro"/>
</dbReference>
<dbReference type="SUPFAM" id="SSF55781">
    <property type="entry name" value="GAF domain-like"/>
    <property type="match status" value="1"/>
</dbReference>
<dbReference type="GO" id="GO:0003700">
    <property type="term" value="F:DNA-binding transcription factor activity"/>
    <property type="evidence" value="ECO:0007669"/>
    <property type="project" value="TreeGrafter"/>
</dbReference>
<dbReference type="Gene3D" id="1.10.10.10">
    <property type="entry name" value="Winged helix-like DNA-binding domain superfamily/Winged helix DNA-binding domain"/>
    <property type="match status" value="1"/>
</dbReference>
<dbReference type="InterPro" id="IPR050707">
    <property type="entry name" value="HTH_MetabolicPath_Reg"/>
</dbReference>
<sequence length="319" mass="34246">MRLRTSSSRASSYVLVEATMPDGARFGPVREPHFVRSFERGLAVIRAFDAEHPALTLSEVARTCELTRAAARRFLLTLVDLGYVHTDGRLFRLTPRVLELGYAYLSSLTLPDLAEPHLERLVAQVGESSSLCVLDGDDIVYVARVPTSRIMTATITVGTRFPAHVTSVGRVILAYLPDEEIDARLARADLRPLTDRTLVSADQLRAELRRVRRQGYAVVDQELEKGLRSVAAPVRDRDGEVVAAVNIPVHAGRNSVESVRRDLLPHLLATVARIEADLGMAGTTTGCTTGAVAGGPGTVAGGAATGRARAGAPGTGTHR</sequence>
<evidence type="ECO:0000313" key="7">
    <source>
        <dbReference type="Proteomes" id="UP000010411"/>
    </source>
</evidence>
<feature type="domain" description="IclR-ED" evidence="5">
    <location>
        <begin position="96"/>
        <end position="280"/>
    </location>
</feature>
<name>L1KZ58_9ACTN</name>
<evidence type="ECO:0000313" key="6">
    <source>
        <dbReference type="EMBL" id="EKX65638.1"/>
    </source>
</evidence>
<dbReference type="InterPro" id="IPR005471">
    <property type="entry name" value="Tscrpt_reg_IclR_N"/>
</dbReference>
<evidence type="ECO:0000256" key="1">
    <source>
        <dbReference type="ARBA" id="ARBA00023015"/>
    </source>
</evidence>
<evidence type="ECO:0000256" key="2">
    <source>
        <dbReference type="ARBA" id="ARBA00023125"/>
    </source>
</evidence>
<dbReference type="PANTHER" id="PTHR30136">
    <property type="entry name" value="HELIX-TURN-HELIX TRANSCRIPTIONAL REGULATOR, ICLR FAMILY"/>
    <property type="match status" value="1"/>
</dbReference>
<dbReference type="PANTHER" id="PTHR30136:SF34">
    <property type="entry name" value="TRANSCRIPTIONAL REGULATOR"/>
    <property type="match status" value="1"/>
</dbReference>
<organism evidence="6 7">
    <name type="scientific">Streptomyces ipomoeae 91-03</name>
    <dbReference type="NCBI Taxonomy" id="698759"/>
    <lineage>
        <taxon>Bacteria</taxon>
        <taxon>Bacillati</taxon>
        <taxon>Actinomycetota</taxon>
        <taxon>Actinomycetes</taxon>
        <taxon>Kitasatosporales</taxon>
        <taxon>Streptomycetaceae</taxon>
        <taxon>Streptomyces</taxon>
    </lineage>
</organism>
<dbReference type="PATRIC" id="fig|698759.3.peg.3741"/>
<dbReference type="InterPro" id="IPR036390">
    <property type="entry name" value="WH_DNA-bd_sf"/>
</dbReference>
<dbReference type="Proteomes" id="UP000010411">
    <property type="component" value="Unassembled WGS sequence"/>
</dbReference>
<dbReference type="SMART" id="SM00346">
    <property type="entry name" value="HTH_ICLR"/>
    <property type="match status" value="1"/>
</dbReference>
<dbReference type="GO" id="GO:0003677">
    <property type="term" value="F:DNA binding"/>
    <property type="evidence" value="ECO:0007669"/>
    <property type="project" value="UniProtKB-KW"/>
</dbReference>
<proteinExistence type="predicted"/>
<keyword evidence="3" id="KW-0804">Transcription</keyword>
<gene>
    <name evidence="6" type="ORF">STRIP9103_08436</name>
</gene>
<dbReference type="InterPro" id="IPR014757">
    <property type="entry name" value="Tscrpt_reg_IclR_C"/>
</dbReference>
<dbReference type="InterPro" id="IPR029016">
    <property type="entry name" value="GAF-like_dom_sf"/>
</dbReference>
<protein>
    <submittedName>
        <fullName evidence="6">Beta-ketoadipate pathway transcriptional regulator, PcaR/PcaU/PobR family</fullName>
    </submittedName>
</protein>
<evidence type="ECO:0000259" key="5">
    <source>
        <dbReference type="PROSITE" id="PS51078"/>
    </source>
</evidence>
<dbReference type="Pfam" id="PF01614">
    <property type="entry name" value="IclR_C"/>
    <property type="match status" value="1"/>
</dbReference>
<dbReference type="EMBL" id="AEJC01000275">
    <property type="protein sequence ID" value="EKX65638.1"/>
    <property type="molecule type" value="Genomic_DNA"/>
</dbReference>
<reference evidence="6 7" key="1">
    <citation type="submission" date="2012-11" db="EMBL/GenBank/DDBJ databases">
        <authorList>
            <person name="Huguet-Tapia J.C."/>
            <person name="Durkin A.S."/>
            <person name="Pettis G.S."/>
            <person name="Badger J.H."/>
        </authorList>
    </citation>
    <scope>NUCLEOTIDE SEQUENCE [LARGE SCALE GENOMIC DNA]</scope>
    <source>
        <strain evidence="6 7">91-03</strain>
    </source>
</reference>
<dbReference type="Gene3D" id="3.30.450.40">
    <property type="match status" value="1"/>
</dbReference>
<dbReference type="GO" id="GO:0045893">
    <property type="term" value="P:positive regulation of DNA-templated transcription"/>
    <property type="evidence" value="ECO:0007669"/>
    <property type="project" value="InterPro"/>
</dbReference>
<evidence type="ECO:0000259" key="4">
    <source>
        <dbReference type="PROSITE" id="PS51077"/>
    </source>
</evidence>
<accession>L1KZ58</accession>
<feature type="domain" description="HTH iclR-type" evidence="4">
    <location>
        <begin position="35"/>
        <end position="95"/>
    </location>
</feature>
<evidence type="ECO:0000256" key="3">
    <source>
        <dbReference type="ARBA" id="ARBA00023163"/>
    </source>
</evidence>
<comment type="caution">
    <text evidence="6">The sequence shown here is derived from an EMBL/GenBank/DDBJ whole genome shotgun (WGS) entry which is preliminary data.</text>
</comment>
<dbReference type="AlphaFoldDB" id="L1KZ58"/>
<dbReference type="SUPFAM" id="SSF46785">
    <property type="entry name" value="Winged helix' DNA-binding domain"/>
    <property type="match status" value="1"/>
</dbReference>
<dbReference type="InterPro" id="IPR036388">
    <property type="entry name" value="WH-like_DNA-bd_sf"/>
</dbReference>
<dbReference type="InterPro" id="IPR012794">
    <property type="entry name" value="PcaR_PcaU"/>
</dbReference>
<keyword evidence="2" id="KW-0238">DNA-binding</keyword>
<dbReference type="Pfam" id="PF09339">
    <property type="entry name" value="HTH_IclR"/>
    <property type="match status" value="1"/>
</dbReference>
<dbReference type="NCBIfam" id="TIGR02431">
    <property type="entry name" value="pcaR_pcaU"/>
    <property type="match status" value="1"/>
</dbReference>